<evidence type="ECO:0000256" key="2">
    <source>
        <dbReference type="ARBA" id="ARBA00012438"/>
    </source>
</evidence>
<dbReference type="InterPro" id="IPR010559">
    <property type="entry name" value="Sig_transdc_His_kin_internal"/>
</dbReference>
<gene>
    <name evidence="5" type="ORF">HNQ52_002427</name>
</gene>
<accession>A0A7W8D8S6</accession>
<dbReference type="Pfam" id="PF02518">
    <property type="entry name" value="HATPase_c"/>
    <property type="match status" value="1"/>
</dbReference>
<dbReference type="EC" id="2.7.13.3" evidence="2"/>
<reference evidence="5 6" key="1">
    <citation type="submission" date="2020-08" db="EMBL/GenBank/DDBJ databases">
        <title>Genomic Encyclopedia of Type Strains, Phase IV (KMG-IV): sequencing the most valuable type-strain genomes for metagenomic binning, comparative biology and taxonomic classification.</title>
        <authorList>
            <person name="Goeker M."/>
        </authorList>
    </citation>
    <scope>NUCLEOTIDE SEQUENCE [LARGE SCALE GENOMIC DNA]</scope>
    <source>
        <strain evidence="5 6">DSM 24163</strain>
    </source>
</reference>
<feature type="transmembrane region" description="Helical" evidence="3">
    <location>
        <begin position="127"/>
        <end position="149"/>
    </location>
</feature>
<organism evidence="5 6">
    <name type="scientific">Chiayiivirga flava</name>
    <dbReference type="NCBI Taxonomy" id="659595"/>
    <lineage>
        <taxon>Bacteria</taxon>
        <taxon>Pseudomonadati</taxon>
        <taxon>Pseudomonadota</taxon>
        <taxon>Gammaproteobacteria</taxon>
        <taxon>Lysobacterales</taxon>
        <taxon>Lysobacteraceae</taxon>
        <taxon>Chiayiivirga</taxon>
    </lineage>
</organism>
<keyword evidence="3" id="KW-1133">Transmembrane helix</keyword>
<evidence type="ECO:0000313" key="5">
    <source>
        <dbReference type="EMBL" id="MBB5208877.1"/>
    </source>
</evidence>
<dbReference type="SMART" id="SM00387">
    <property type="entry name" value="HATPase_c"/>
    <property type="match status" value="1"/>
</dbReference>
<dbReference type="SUPFAM" id="SSF55874">
    <property type="entry name" value="ATPase domain of HSP90 chaperone/DNA topoisomerase II/histidine kinase"/>
    <property type="match status" value="1"/>
</dbReference>
<dbReference type="GO" id="GO:0000155">
    <property type="term" value="F:phosphorelay sensor kinase activity"/>
    <property type="evidence" value="ECO:0007669"/>
    <property type="project" value="InterPro"/>
</dbReference>
<dbReference type="InterPro" id="IPR005467">
    <property type="entry name" value="His_kinase_dom"/>
</dbReference>
<proteinExistence type="predicted"/>
<dbReference type="RefSeq" id="WP_183961425.1">
    <property type="nucleotide sequence ID" value="NZ_JACHHP010000004.1"/>
</dbReference>
<keyword evidence="6" id="KW-1185">Reference proteome</keyword>
<name>A0A7W8D8S6_9GAMM</name>
<evidence type="ECO:0000256" key="3">
    <source>
        <dbReference type="SAM" id="Phobius"/>
    </source>
</evidence>
<sequence length="375" mass="41421">MPIHVPPKPPVFNRAAADSSQASTNRLFWWLQCGGWTASFLLSYLSALAHGKPASYWEVSLSVAGTGFVLTLGLRGLLRRFWELPPRHLVLAMLLPVLLVSALMGGASMITVFRWCGESCKPASPLAYGAYLVNNLYVVMTWVGMYVGLKYYRQLQQQTRQALAADAMAHQSQLKMLRYQLNPHFLFNTLNAISTLILDRDGSTANRMVQSLSAFLRHSLDNDPLQRVTLKQELDSLRLYLDIEKVRFAERLRIDYEIEPECYSALLPGLLLQPLIENAIKHAVAKRIEGGRLAIGARRSGDMLELRVADDGPGSPKFEPGASIGGNGVGLANTRQRLQVLYGAQQSFVASNLAGGRGCEILVRLPFEVGGAPRE</sequence>
<dbReference type="PANTHER" id="PTHR34220">
    <property type="entry name" value="SENSOR HISTIDINE KINASE YPDA"/>
    <property type="match status" value="1"/>
</dbReference>
<evidence type="ECO:0000259" key="4">
    <source>
        <dbReference type="PROSITE" id="PS50109"/>
    </source>
</evidence>
<keyword evidence="5" id="KW-0808">Transferase</keyword>
<dbReference type="Gene3D" id="3.30.565.10">
    <property type="entry name" value="Histidine kinase-like ATPase, C-terminal domain"/>
    <property type="match status" value="1"/>
</dbReference>
<protein>
    <recommendedName>
        <fullName evidence="2">histidine kinase</fullName>
        <ecNumber evidence="2">2.7.13.3</ecNumber>
    </recommendedName>
</protein>
<dbReference type="AlphaFoldDB" id="A0A7W8D8S6"/>
<keyword evidence="3" id="KW-0472">Membrane</keyword>
<dbReference type="InterPro" id="IPR050640">
    <property type="entry name" value="Bact_2-comp_sensor_kinase"/>
</dbReference>
<feature type="transmembrane region" description="Helical" evidence="3">
    <location>
        <begin position="27"/>
        <end position="47"/>
    </location>
</feature>
<feature type="transmembrane region" description="Helical" evidence="3">
    <location>
        <begin position="90"/>
        <end position="115"/>
    </location>
</feature>
<dbReference type="GO" id="GO:0016020">
    <property type="term" value="C:membrane"/>
    <property type="evidence" value="ECO:0007669"/>
    <property type="project" value="InterPro"/>
</dbReference>
<dbReference type="PRINTS" id="PR00344">
    <property type="entry name" value="BCTRLSENSOR"/>
</dbReference>
<dbReference type="InterPro" id="IPR004358">
    <property type="entry name" value="Sig_transdc_His_kin-like_C"/>
</dbReference>
<dbReference type="Proteomes" id="UP000521199">
    <property type="component" value="Unassembled WGS sequence"/>
</dbReference>
<comment type="caution">
    <text evidence="5">The sequence shown here is derived from an EMBL/GenBank/DDBJ whole genome shotgun (WGS) entry which is preliminary data.</text>
</comment>
<dbReference type="InterPro" id="IPR036890">
    <property type="entry name" value="HATPase_C_sf"/>
</dbReference>
<feature type="transmembrane region" description="Helical" evidence="3">
    <location>
        <begin position="59"/>
        <end position="78"/>
    </location>
</feature>
<dbReference type="PROSITE" id="PS50109">
    <property type="entry name" value="HIS_KIN"/>
    <property type="match status" value="1"/>
</dbReference>
<dbReference type="InterPro" id="IPR003594">
    <property type="entry name" value="HATPase_dom"/>
</dbReference>
<comment type="catalytic activity">
    <reaction evidence="1">
        <text>ATP + protein L-histidine = ADP + protein N-phospho-L-histidine.</text>
        <dbReference type="EC" id="2.7.13.3"/>
    </reaction>
</comment>
<dbReference type="PANTHER" id="PTHR34220:SF7">
    <property type="entry name" value="SENSOR HISTIDINE KINASE YPDA"/>
    <property type="match status" value="1"/>
</dbReference>
<keyword evidence="5" id="KW-0418">Kinase</keyword>
<feature type="domain" description="Histidine kinase" evidence="4">
    <location>
        <begin position="271"/>
        <end position="369"/>
    </location>
</feature>
<dbReference type="EMBL" id="JACHHP010000004">
    <property type="protein sequence ID" value="MBB5208877.1"/>
    <property type="molecule type" value="Genomic_DNA"/>
</dbReference>
<keyword evidence="3" id="KW-0812">Transmembrane</keyword>
<dbReference type="Pfam" id="PF06580">
    <property type="entry name" value="His_kinase"/>
    <property type="match status" value="1"/>
</dbReference>
<evidence type="ECO:0000256" key="1">
    <source>
        <dbReference type="ARBA" id="ARBA00000085"/>
    </source>
</evidence>
<evidence type="ECO:0000313" key="6">
    <source>
        <dbReference type="Proteomes" id="UP000521199"/>
    </source>
</evidence>